<keyword evidence="13" id="KW-1185">Reference proteome</keyword>
<dbReference type="PANTHER" id="PTHR32114:SF2">
    <property type="entry name" value="ABC TRANSPORTER ABCH.3"/>
    <property type="match status" value="1"/>
</dbReference>
<evidence type="ECO:0000256" key="1">
    <source>
        <dbReference type="ARBA" id="ARBA00022723"/>
    </source>
</evidence>
<dbReference type="InterPro" id="IPR027417">
    <property type="entry name" value="P-loop_NTPase"/>
</dbReference>
<dbReference type="STRING" id="765177.Desmu_0352"/>
<evidence type="ECO:0000256" key="5">
    <source>
        <dbReference type="ARBA" id="ARBA00022833"/>
    </source>
</evidence>
<dbReference type="InterPro" id="IPR003959">
    <property type="entry name" value="ATPase_AAA_core"/>
</dbReference>
<dbReference type="InterPro" id="IPR003593">
    <property type="entry name" value="AAA+_ATPase"/>
</dbReference>
<dbReference type="EMBL" id="CP002363">
    <property type="protein sequence ID" value="ADV64671.1"/>
    <property type="molecule type" value="Genomic_DNA"/>
</dbReference>
<dbReference type="PANTHER" id="PTHR32114">
    <property type="entry name" value="ABC TRANSPORTER ABCH.3"/>
    <property type="match status" value="1"/>
</dbReference>
<dbReference type="Gene3D" id="3.40.50.300">
    <property type="entry name" value="P-loop containing nucleotide triphosphate hydrolases"/>
    <property type="match status" value="2"/>
</dbReference>
<gene>
    <name evidence="12" type="ordered locus">Desmu_0352</name>
</gene>
<evidence type="ECO:0000256" key="7">
    <source>
        <dbReference type="ARBA" id="ARBA00023054"/>
    </source>
</evidence>
<sequence length="826" mass="94620">MRIYGLMLENIRSFRKEYVVFPNKGVTVIHGATGSGKTSILMSVSAALFGLQRESRDPFRAFAYPTGRDLVRADASSARIRLLFEHNGKLYLVEREFRRDGERVVNAEYNRLEEYVVDSSGRVVNTNQWILSPTELNKRVKEILGIKEKAREQPLLFTSVLYAPQFNIHEVLSLSDEDRTEIIERSLGLSKYKEYKKNSEEVENIIRSRVDELARNMERLKTRLRERSKESLLEEKKRLTAEVEGYEKARTEKLRRLEEVEASIEREQRLLMEAEREVAELKSRIEQARRLEARLREIEGEIAGVAAGIGGVEADPASILGELTRRIDEASGRLRELHEKEALIEEEIEGFEQRLEEARRAYSELKAKIGGLESDKRNILARRRELEDQLKRYKELLERGICPLCLQPIPHEHGVKLIDEVSKGIRDLEEKARETEEKRTGIAAEISRVEEEIRRLEGEVRGRKAERDRVRGEYKKLEEEVRRLQLTAEKIRSMLREAERVRAELSGAAGLEDKLKEALSKRSSIEAALRELREAEKGLQAEIRELDSRIARSKASIEYVEKMIHEIERDEEELRRLEEEKMFHEWMLALLASLNEVVDEVEKRVSLEVVQEFRRRFYAILGTLMREQPVEVVVRDDFTLESKVKIGGKAYAISSLSGGQSIAISLAYRLALNATVRAYSPFLRNTVLILDEPTTGFSQELVRRLGEALRLMSSARGQGQEGGQIIVVTHDELLKDIGDCRIMLERDALNHVSRVKGYECVDFKNFDDYKKLVEEILSGRFSRRTTGPVEGGGFKPVVSLEAGGSARKKSILEFSRGQGGKQSGVG</sequence>
<dbReference type="Proteomes" id="UP000001068">
    <property type="component" value="Chromosome"/>
</dbReference>
<keyword evidence="4" id="KW-0378">Hydrolase</keyword>
<dbReference type="PROSITE" id="PS51131">
    <property type="entry name" value="ZN_HOOK"/>
    <property type="match status" value="1"/>
</dbReference>
<dbReference type="GO" id="GO:0005524">
    <property type="term" value="F:ATP binding"/>
    <property type="evidence" value="ECO:0007669"/>
    <property type="project" value="UniProtKB-KW"/>
</dbReference>
<organism evidence="12 13">
    <name type="scientific">Desulfurococcus mucosus (strain ATCC 35584 / DSM 2162 / JCM 9187 / O7/1)</name>
    <dbReference type="NCBI Taxonomy" id="765177"/>
    <lineage>
        <taxon>Archaea</taxon>
        <taxon>Thermoproteota</taxon>
        <taxon>Thermoprotei</taxon>
        <taxon>Desulfurococcales</taxon>
        <taxon>Desulfurococcaceae</taxon>
        <taxon>Desulfurococcus</taxon>
    </lineage>
</organism>
<reference evidence="13" key="1">
    <citation type="submission" date="2010-11" db="EMBL/GenBank/DDBJ databases">
        <title>The complete genome of Desulfurococcus mucosus DSM 2162.</title>
        <authorList>
            <consortium name="US DOE Joint Genome Institute (JGI-PGF)"/>
            <person name="Lucas S."/>
            <person name="Copeland A."/>
            <person name="Lapidus A."/>
            <person name="Bruce D."/>
            <person name="Goodwin L."/>
            <person name="Pitluck S."/>
            <person name="Kyrpides N."/>
            <person name="Mavromatis K."/>
            <person name="Pagani I."/>
            <person name="Ivanova N."/>
            <person name="Ovchinnikova G."/>
            <person name="Chertkov O."/>
            <person name="Held B."/>
            <person name="Brettin T."/>
            <person name="Detter J.C."/>
            <person name="Tapia R."/>
            <person name="Han C."/>
            <person name="Land M."/>
            <person name="Hauser L."/>
            <person name="Markowitz V."/>
            <person name="Cheng J.-F."/>
            <person name="Hugenholtz P."/>
            <person name="Woyke T."/>
            <person name="Wu D."/>
            <person name="Wirth R."/>
            <person name="Bilek Y."/>
            <person name="Hader T."/>
            <person name="Klenk H.-P."/>
            <person name="Eisen J.A."/>
        </authorList>
    </citation>
    <scope>NUCLEOTIDE SEQUENCE [LARGE SCALE GENOMIC DNA]</scope>
    <source>
        <strain evidence="13">ATCC 35584 / DSM 2162 / JCM 9187 / O7/1</strain>
    </source>
</reference>
<dbReference type="KEGG" id="dmu:Desmu_0352"/>
<feature type="binding site" evidence="9">
    <location>
        <position position="402"/>
    </location>
    <ligand>
        <name>Zn(2+)</name>
        <dbReference type="ChEBI" id="CHEBI:29105"/>
    </ligand>
</feature>
<dbReference type="SMART" id="SM00382">
    <property type="entry name" value="AAA"/>
    <property type="match status" value="1"/>
</dbReference>
<protein>
    <submittedName>
        <fullName evidence="12">SMC domain protein</fullName>
    </submittedName>
</protein>
<feature type="binding site" evidence="9">
    <location>
        <position position="405"/>
    </location>
    <ligand>
        <name>Zn(2+)</name>
        <dbReference type="ChEBI" id="CHEBI:29105"/>
    </ligand>
</feature>
<feature type="coiled-coil region" evidence="10">
    <location>
        <begin position="203"/>
        <end position="587"/>
    </location>
</feature>
<evidence type="ECO:0000256" key="4">
    <source>
        <dbReference type="ARBA" id="ARBA00022801"/>
    </source>
</evidence>
<evidence type="ECO:0000256" key="6">
    <source>
        <dbReference type="ARBA" id="ARBA00022840"/>
    </source>
</evidence>
<dbReference type="GO" id="GO:0016887">
    <property type="term" value="F:ATP hydrolysis activity"/>
    <property type="evidence" value="ECO:0007669"/>
    <property type="project" value="InterPro"/>
</dbReference>
<evidence type="ECO:0000259" key="11">
    <source>
        <dbReference type="PROSITE" id="PS51131"/>
    </source>
</evidence>
<dbReference type="Gene3D" id="1.10.287.510">
    <property type="entry name" value="Helix hairpin bin"/>
    <property type="match status" value="1"/>
</dbReference>
<dbReference type="SUPFAM" id="SSF52540">
    <property type="entry name" value="P-loop containing nucleoside triphosphate hydrolases"/>
    <property type="match status" value="1"/>
</dbReference>
<dbReference type="HOGENOM" id="CLU_004785_0_2_2"/>
<keyword evidence="8" id="KW-0234">DNA repair</keyword>
<evidence type="ECO:0000313" key="13">
    <source>
        <dbReference type="Proteomes" id="UP000001068"/>
    </source>
</evidence>
<keyword evidence="7 10" id="KW-0175">Coiled coil</keyword>
<dbReference type="InterPro" id="IPR013134">
    <property type="entry name" value="Zn_hook_RAD50"/>
</dbReference>
<evidence type="ECO:0000256" key="10">
    <source>
        <dbReference type="SAM" id="Coils"/>
    </source>
</evidence>
<reference evidence="12 13" key="2">
    <citation type="journal article" date="2011" name="Stand. Genomic Sci.">
        <title>Complete genome sequence of Desulfurococcus mucosus type strain (O7/1).</title>
        <authorList>
            <person name="Wirth R."/>
            <person name="Chertkov O."/>
            <person name="Held B."/>
            <person name="Lapidus A."/>
            <person name="Nolan M."/>
            <person name="Lucas S."/>
            <person name="Hammon N."/>
            <person name="Deshpande S."/>
            <person name="Cheng J.F."/>
            <person name="Tapia R."/>
            <person name="Han C."/>
            <person name="Goodwin L."/>
            <person name="Pitluck S."/>
            <person name="Liolios K."/>
            <person name="Ioanna P."/>
            <person name="Ivanova N."/>
            <person name="Mavromatis K."/>
            <person name="Mikhailova N."/>
            <person name="Pati A."/>
            <person name="Chen A."/>
            <person name="Palaniappan K."/>
            <person name="Land M."/>
            <person name="Hauser L."/>
            <person name="Chang Y.J."/>
            <person name="Jeffries C.D."/>
            <person name="Bilek Y."/>
            <person name="Hader T."/>
            <person name="Rohde M."/>
            <person name="Spring S."/>
            <person name="Sikorski J."/>
            <person name="Goker M."/>
            <person name="Woyke T."/>
            <person name="Bristow J."/>
            <person name="Eisen J.A."/>
            <person name="Markowitz V."/>
            <person name="Hugenholtz P."/>
            <person name="Kyrpides N.C."/>
            <person name="Klenk H.P."/>
        </authorList>
    </citation>
    <scope>NUCLEOTIDE SEQUENCE [LARGE SCALE GENOMIC DNA]</scope>
    <source>
        <strain evidence="13">ATCC 35584 / DSM 2162 / JCM 9187 / O7/1</strain>
    </source>
</reference>
<dbReference type="RefSeq" id="WP_013561893.1">
    <property type="nucleotide sequence ID" value="NC_014961.1"/>
</dbReference>
<evidence type="ECO:0000256" key="8">
    <source>
        <dbReference type="ARBA" id="ARBA00023204"/>
    </source>
</evidence>
<evidence type="ECO:0000256" key="2">
    <source>
        <dbReference type="ARBA" id="ARBA00022741"/>
    </source>
</evidence>
<evidence type="ECO:0000313" key="12">
    <source>
        <dbReference type="EMBL" id="ADV64671.1"/>
    </source>
</evidence>
<evidence type="ECO:0000256" key="3">
    <source>
        <dbReference type="ARBA" id="ARBA00022763"/>
    </source>
</evidence>
<accession>E8R845</accession>
<keyword evidence="6" id="KW-0067">ATP-binding</keyword>
<name>E8R845_DESM0</name>
<dbReference type="Pfam" id="PF13476">
    <property type="entry name" value="AAA_23"/>
    <property type="match status" value="1"/>
</dbReference>
<proteinExistence type="predicted"/>
<dbReference type="GeneID" id="10153045"/>
<feature type="domain" description="Zinc-hook" evidence="11">
    <location>
        <begin position="355"/>
        <end position="454"/>
    </location>
</feature>
<dbReference type="GO" id="GO:0046872">
    <property type="term" value="F:metal ion binding"/>
    <property type="evidence" value="ECO:0007669"/>
    <property type="project" value="UniProtKB-UniRule"/>
</dbReference>
<evidence type="ECO:0000256" key="9">
    <source>
        <dbReference type="PROSITE-ProRule" id="PRU00471"/>
    </source>
</evidence>
<dbReference type="eggNOG" id="arCOG00368">
    <property type="taxonomic scope" value="Archaea"/>
</dbReference>
<dbReference type="AlphaFoldDB" id="E8R845"/>
<keyword evidence="1 9" id="KW-0479">Metal-binding</keyword>
<dbReference type="SUPFAM" id="SSF75712">
    <property type="entry name" value="Rad50 coiled-coil Zn hook"/>
    <property type="match status" value="1"/>
</dbReference>
<dbReference type="OrthoDB" id="19259at2157"/>
<dbReference type="GO" id="GO:0006302">
    <property type="term" value="P:double-strand break repair"/>
    <property type="evidence" value="ECO:0007669"/>
    <property type="project" value="InterPro"/>
</dbReference>
<keyword evidence="5 9" id="KW-0862">Zinc</keyword>
<keyword evidence="3" id="KW-0227">DNA damage</keyword>
<keyword evidence="2" id="KW-0547">Nucleotide-binding</keyword>
<dbReference type="InterPro" id="IPR038729">
    <property type="entry name" value="Rad50/SbcC_AAA"/>
</dbReference>
<dbReference type="Pfam" id="PF13304">
    <property type="entry name" value="AAA_21"/>
    <property type="match status" value="1"/>
</dbReference>